<feature type="compositionally biased region" description="Low complexity" evidence="1">
    <location>
        <begin position="452"/>
        <end position="489"/>
    </location>
</feature>
<gene>
    <name evidence="3" type="ORF">CC86DRAFT_432621</name>
</gene>
<feature type="compositionally biased region" description="Low complexity" evidence="1">
    <location>
        <begin position="356"/>
        <end position="375"/>
    </location>
</feature>
<feature type="compositionally biased region" description="Low complexity" evidence="1">
    <location>
        <begin position="417"/>
        <end position="426"/>
    </location>
</feature>
<accession>A0A6A6ZF23</accession>
<feature type="region of interest" description="Disordered" evidence="1">
    <location>
        <begin position="509"/>
        <end position="528"/>
    </location>
</feature>
<evidence type="ECO:0000313" key="3">
    <source>
        <dbReference type="EMBL" id="KAF2818875.1"/>
    </source>
</evidence>
<dbReference type="EMBL" id="MU006248">
    <property type="protein sequence ID" value="KAF2818875.1"/>
    <property type="molecule type" value="Genomic_DNA"/>
</dbReference>
<feature type="region of interest" description="Disordered" evidence="1">
    <location>
        <begin position="452"/>
        <end position="504"/>
    </location>
</feature>
<feature type="compositionally biased region" description="Low complexity" evidence="1">
    <location>
        <begin position="389"/>
        <end position="408"/>
    </location>
</feature>
<dbReference type="AlphaFoldDB" id="A0A6A6ZF23"/>
<keyword evidence="4" id="KW-1185">Reference proteome</keyword>
<dbReference type="OrthoDB" id="3656817at2759"/>
<evidence type="ECO:0000256" key="1">
    <source>
        <dbReference type="SAM" id="MobiDB-lite"/>
    </source>
</evidence>
<feature type="region of interest" description="Disordered" evidence="1">
    <location>
        <begin position="342"/>
        <end position="427"/>
    </location>
</feature>
<organism evidence="3 4">
    <name type="scientific">Ophiobolus disseminans</name>
    <dbReference type="NCBI Taxonomy" id="1469910"/>
    <lineage>
        <taxon>Eukaryota</taxon>
        <taxon>Fungi</taxon>
        <taxon>Dikarya</taxon>
        <taxon>Ascomycota</taxon>
        <taxon>Pezizomycotina</taxon>
        <taxon>Dothideomycetes</taxon>
        <taxon>Pleosporomycetidae</taxon>
        <taxon>Pleosporales</taxon>
        <taxon>Pleosporineae</taxon>
        <taxon>Phaeosphaeriaceae</taxon>
        <taxon>Ophiobolus</taxon>
    </lineage>
</organism>
<proteinExistence type="predicted"/>
<sequence>MRLLKLIPLLLAALPLIVSAKDECKGKSTRCIGNTLQFCNIGKIPNQWDGSIVCQDHEECVVLDKEAGIQFTGCRCKVTGMIIDHYTPCVPKSRRCDDQNNLQMCEDNGDWKTIMECKKPDLCKIDERMKDGSGCIDLTLPPAECVTSSATSVTPSATSVPAAAVRRQTFGNAAPVNETADLLACGPFIKRSCGPDNTVYNCNPEQKKWVALLKCPEGTRCDIYAPGDPCVPVPVNEVCLSNSTRCYDGVKQECTDAYTWKNMDDSDQCRNDMICHEDCGHESCLLTCIDPEGENAKLAQCVPGRRQCGSNGSRLLLCAESSKTWQTEEMCPNAGDCKADAPGKAHCERAPPSPVESTTPTLLESSDTSSSLPTTFLYSSVASSSEPATTTMSSSVASSSSSLSSSTSVDGEETEPETSTSSSEPSNFFNTWTASTIFMLTNPWAVPVVTESRSSSSSMPTPSSSITGTSTVLSSLPSTTPATSVTETPRPSPPPCVCSSIDTDLATPGPPPPPCTCLQTPSPSPTRRVVGDFARIKPRMESCNRPGNDRCLHNKSDKIQECVSVNEVSEWYDVTNCPLNTECREDTDMATGTVVASCGHSSASNAVRSVDESCDRPGIDRCVGGQIQECVTINDVSSWHNVTACPKDITCLANTDEASGSVIARCNLAPKAEACTTGERTCSWDSYTLQLCNDEHVFEAEKKCTYPGDCKIDGPGLAHCERGGISPPGNNPSPIHAPPTRQSGIPYGDCTADQKYDQKCVVGPDNRTRSVFCGQAKDGRPEFKWFQLQICEDKTPICEFDHGYAHCTRNLTLPNNPAGCEKWDKICSWEHDKLLTCNVTTQKYDVELICTEGGICVEDSPRRARCDRGGVHPPPIRRQQLSYGNCTKEQHYLEDCHTDANGVPWVLACLEVSDSPADGYKWFEKHACNGTTPICEVENSVAHCSKDLTNDPAGCEKWDKICSWEHDKLLACNVETQKYDVELICTEGDICVMDRPRRSRCARGGVHPPPTDLDTPREPGKCKVFDKKCADDNKSVLACNPTNQTWYTELLCKNVFSHPGVENSCESPSEFIAYCNDGGLPPVKATPRPKPTPKPTALASKRAPANECNAGDKVCDSKRRFLFYCIDGKWTTTPSQCFGSGFCRKNQSGILTCDGFPLYGGHEEFCAPRCESMDYLYCIGTHWNDDKWVQKCKTNMCAQADCKECDRCHYSIPSGVTITPDMSTFEPGKRVVN</sequence>
<protein>
    <submittedName>
        <fullName evidence="3">Uncharacterized protein</fullName>
    </submittedName>
</protein>
<name>A0A6A6ZF23_9PLEO</name>
<feature type="chain" id="PRO_5025660550" evidence="2">
    <location>
        <begin position="21"/>
        <end position="1233"/>
    </location>
</feature>
<evidence type="ECO:0000256" key="2">
    <source>
        <dbReference type="SAM" id="SignalP"/>
    </source>
</evidence>
<dbReference type="Proteomes" id="UP000799424">
    <property type="component" value="Unassembled WGS sequence"/>
</dbReference>
<keyword evidence="2" id="KW-0732">Signal</keyword>
<feature type="compositionally biased region" description="Polar residues" evidence="1">
    <location>
        <begin position="376"/>
        <end position="388"/>
    </location>
</feature>
<feature type="signal peptide" evidence="2">
    <location>
        <begin position="1"/>
        <end position="20"/>
    </location>
</feature>
<reference evidence="3" key="1">
    <citation type="journal article" date="2020" name="Stud. Mycol.">
        <title>101 Dothideomycetes genomes: a test case for predicting lifestyles and emergence of pathogens.</title>
        <authorList>
            <person name="Haridas S."/>
            <person name="Albert R."/>
            <person name="Binder M."/>
            <person name="Bloem J."/>
            <person name="Labutti K."/>
            <person name="Salamov A."/>
            <person name="Andreopoulos B."/>
            <person name="Baker S."/>
            <person name="Barry K."/>
            <person name="Bills G."/>
            <person name="Bluhm B."/>
            <person name="Cannon C."/>
            <person name="Castanera R."/>
            <person name="Culley D."/>
            <person name="Daum C."/>
            <person name="Ezra D."/>
            <person name="Gonzalez J."/>
            <person name="Henrissat B."/>
            <person name="Kuo A."/>
            <person name="Liang C."/>
            <person name="Lipzen A."/>
            <person name="Lutzoni F."/>
            <person name="Magnuson J."/>
            <person name="Mondo S."/>
            <person name="Nolan M."/>
            <person name="Ohm R."/>
            <person name="Pangilinan J."/>
            <person name="Park H.-J."/>
            <person name="Ramirez L."/>
            <person name="Alfaro M."/>
            <person name="Sun H."/>
            <person name="Tritt A."/>
            <person name="Yoshinaga Y."/>
            <person name="Zwiers L.-H."/>
            <person name="Turgeon B."/>
            <person name="Goodwin S."/>
            <person name="Spatafora J."/>
            <person name="Crous P."/>
            <person name="Grigoriev I."/>
        </authorList>
    </citation>
    <scope>NUCLEOTIDE SEQUENCE</scope>
    <source>
        <strain evidence="3">CBS 113818</strain>
    </source>
</reference>
<evidence type="ECO:0000313" key="4">
    <source>
        <dbReference type="Proteomes" id="UP000799424"/>
    </source>
</evidence>